<dbReference type="AlphaFoldDB" id="A0A917YCR8"/>
<proteinExistence type="predicted"/>
<evidence type="ECO:0000313" key="6">
    <source>
        <dbReference type="EMBL" id="GGN86647.1"/>
    </source>
</evidence>
<dbReference type="GO" id="GO:0008725">
    <property type="term" value="F:DNA-3-methyladenine glycosylase activity"/>
    <property type="evidence" value="ECO:0007669"/>
    <property type="project" value="TreeGrafter"/>
</dbReference>
<dbReference type="PANTHER" id="PTHR43003">
    <property type="entry name" value="DNA-3-METHYLADENINE GLYCOSYLASE"/>
    <property type="match status" value="1"/>
</dbReference>
<keyword evidence="3" id="KW-0227">DNA damage</keyword>
<feature type="domain" description="HhH-GPD" evidence="5">
    <location>
        <begin position="132"/>
        <end position="280"/>
    </location>
</feature>
<dbReference type="GO" id="GO:0005737">
    <property type="term" value="C:cytoplasm"/>
    <property type="evidence" value="ECO:0007669"/>
    <property type="project" value="TreeGrafter"/>
</dbReference>
<dbReference type="SUPFAM" id="SSF48150">
    <property type="entry name" value="DNA-glycosylase"/>
    <property type="match status" value="1"/>
</dbReference>
<dbReference type="GO" id="GO:0032993">
    <property type="term" value="C:protein-DNA complex"/>
    <property type="evidence" value="ECO:0007669"/>
    <property type="project" value="TreeGrafter"/>
</dbReference>
<dbReference type="Gene3D" id="1.10.340.30">
    <property type="entry name" value="Hypothetical protein, domain 2"/>
    <property type="match status" value="1"/>
</dbReference>
<evidence type="ECO:0000259" key="5">
    <source>
        <dbReference type="SMART" id="SM00478"/>
    </source>
</evidence>
<evidence type="ECO:0000256" key="3">
    <source>
        <dbReference type="ARBA" id="ARBA00022763"/>
    </source>
</evidence>
<dbReference type="InterPro" id="IPR051912">
    <property type="entry name" value="Alkylbase_DNA_Glycosylase/TA"/>
</dbReference>
<dbReference type="GO" id="GO:0032131">
    <property type="term" value="F:alkylated DNA binding"/>
    <property type="evidence" value="ECO:0007669"/>
    <property type="project" value="TreeGrafter"/>
</dbReference>
<dbReference type="GO" id="GO:0006285">
    <property type="term" value="P:base-excision repair, AP site formation"/>
    <property type="evidence" value="ECO:0007669"/>
    <property type="project" value="TreeGrafter"/>
</dbReference>
<evidence type="ECO:0000256" key="4">
    <source>
        <dbReference type="ARBA" id="ARBA00023204"/>
    </source>
</evidence>
<dbReference type="EMBL" id="BMMM01000019">
    <property type="protein sequence ID" value="GGN86647.1"/>
    <property type="molecule type" value="Genomic_DNA"/>
</dbReference>
<evidence type="ECO:0000313" key="7">
    <source>
        <dbReference type="Proteomes" id="UP000600365"/>
    </source>
</evidence>
<dbReference type="GO" id="GO:0043916">
    <property type="term" value="F:DNA-7-methylguanine glycosylase activity"/>
    <property type="evidence" value="ECO:0007669"/>
    <property type="project" value="TreeGrafter"/>
</dbReference>
<keyword evidence="7" id="KW-1185">Reference proteome</keyword>
<dbReference type="InterPro" id="IPR003265">
    <property type="entry name" value="HhH-GPD_domain"/>
</dbReference>
<name>A0A917YCR8_9ACTN</name>
<protein>
    <recommendedName>
        <fullName evidence="2">DNA-3-methyladenine glycosylase II</fullName>
        <ecNumber evidence="2">3.2.2.21</ecNumber>
    </recommendedName>
</protein>
<keyword evidence="4" id="KW-0234">DNA repair</keyword>
<dbReference type="Gene3D" id="1.10.1670.40">
    <property type="match status" value="1"/>
</dbReference>
<sequence>MAQHTVEFEVAGPWSLATSREFWEEFAPLGPASAAGADEALRTVFHADADWRRVAAEIRQYGSTAQVVVAGDGDLGSAAEQVRRFLSLDVDARGWPTVAERDPVIADVQARWPGLRPCGFHSPYEAATWAVLTQRTGMTSARRMRDDLVARYGTGGAFPSPEALLGLDFELPWRKTEYLRSVSRAALDGLLDGARLRTLDPGEAVRQVQQIKGLGTFSAELVVVRGANHPDTLPTQERRLEAEITEQYGPGRSRTEVSENWRPYRTWAALHLRVLRAERMSPTIARPARAGR</sequence>
<organism evidence="6 7">
    <name type="scientific">Streptomyces albiflavescens</name>
    <dbReference type="NCBI Taxonomy" id="1623582"/>
    <lineage>
        <taxon>Bacteria</taxon>
        <taxon>Bacillati</taxon>
        <taxon>Actinomycetota</taxon>
        <taxon>Actinomycetes</taxon>
        <taxon>Kitasatosporales</taxon>
        <taxon>Streptomycetaceae</taxon>
        <taxon>Streptomyces</taxon>
    </lineage>
</organism>
<comment type="caution">
    <text evidence="6">The sequence shown here is derived from an EMBL/GenBank/DDBJ whole genome shotgun (WGS) entry which is preliminary data.</text>
</comment>
<accession>A0A917YCR8</accession>
<gene>
    <name evidence="6" type="primary">alkA</name>
    <name evidence="6" type="ORF">GCM10011579_078700</name>
</gene>
<dbReference type="SMART" id="SM00478">
    <property type="entry name" value="ENDO3c"/>
    <property type="match status" value="1"/>
</dbReference>
<reference evidence="6 7" key="1">
    <citation type="journal article" date="2014" name="Int. J. Syst. Evol. Microbiol.">
        <title>Complete genome sequence of Corynebacterium casei LMG S-19264T (=DSM 44701T), isolated from a smear-ripened cheese.</title>
        <authorList>
            <consortium name="US DOE Joint Genome Institute (JGI-PGF)"/>
            <person name="Walter F."/>
            <person name="Albersmeier A."/>
            <person name="Kalinowski J."/>
            <person name="Ruckert C."/>
        </authorList>
    </citation>
    <scope>NUCLEOTIDE SEQUENCE [LARGE SCALE GENOMIC DNA]</scope>
    <source>
        <strain evidence="6 7">CGMCC 4.7111</strain>
    </source>
</reference>
<dbReference type="Proteomes" id="UP000600365">
    <property type="component" value="Unassembled WGS sequence"/>
</dbReference>
<dbReference type="PANTHER" id="PTHR43003:SF13">
    <property type="entry name" value="DNA-3-METHYLADENINE GLYCOSYLASE 2"/>
    <property type="match status" value="1"/>
</dbReference>
<dbReference type="EC" id="3.2.2.21" evidence="2"/>
<evidence type="ECO:0000256" key="1">
    <source>
        <dbReference type="ARBA" id="ARBA00000086"/>
    </source>
</evidence>
<comment type="catalytic activity">
    <reaction evidence="1">
        <text>Hydrolysis of alkylated DNA, releasing 3-methyladenine, 3-methylguanine, 7-methylguanine and 7-methyladenine.</text>
        <dbReference type="EC" id="3.2.2.21"/>
    </reaction>
</comment>
<dbReference type="GO" id="GO:0006307">
    <property type="term" value="P:DNA alkylation repair"/>
    <property type="evidence" value="ECO:0007669"/>
    <property type="project" value="TreeGrafter"/>
</dbReference>
<dbReference type="RefSeq" id="WP_189190903.1">
    <property type="nucleotide sequence ID" value="NZ_BMMM01000019.1"/>
</dbReference>
<dbReference type="InterPro" id="IPR011257">
    <property type="entry name" value="DNA_glycosylase"/>
</dbReference>
<evidence type="ECO:0000256" key="2">
    <source>
        <dbReference type="ARBA" id="ARBA00012000"/>
    </source>
</evidence>